<dbReference type="EMBL" id="CACSIO010000062">
    <property type="protein sequence ID" value="CAA0125874.1"/>
    <property type="molecule type" value="Genomic_DNA"/>
</dbReference>
<accession>A0A5S9R1G6</accession>
<dbReference type="InterPro" id="IPR017943">
    <property type="entry name" value="Bactericidal_perm-incr_a/b_dom"/>
</dbReference>
<organism evidence="1 2">
    <name type="scientific">BD1-7 clade bacterium</name>
    <dbReference type="NCBI Taxonomy" id="2029982"/>
    <lineage>
        <taxon>Bacteria</taxon>
        <taxon>Pseudomonadati</taxon>
        <taxon>Pseudomonadota</taxon>
        <taxon>Gammaproteobacteria</taxon>
        <taxon>Cellvibrionales</taxon>
        <taxon>Spongiibacteraceae</taxon>
        <taxon>BD1-7 clade</taxon>
    </lineage>
</organism>
<evidence type="ECO:0000313" key="1">
    <source>
        <dbReference type="EMBL" id="CAA0125874.1"/>
    </source>
</evidence>
<sequence>MMFKRGQFRGTFRRTEGFSHLKPGQYVCWIGIALALMALASCQQDSQRYDYPINISIDNDQATLDYDQRPPDLKIMLNNVHDVTSDFAIGENQATGDLSAYKDLMVEGKNTLEARHAFGKSSQSFIQDTTAPIVIITSVLCNGERCHDEAGERKTIKGEIRNLSEMDYLRVKTNEFRANTRAPFQDYDDEGFPVSAIGELVDDQLAEIDENNHFQVDINHGGIFTFEAKDTFDNVSEFQILANGNALNPIFKLRMGTSAMESLRPVLNDVLSGLHLNGNDPDSPFYSDILKNFSIRFIGDGEESASTNVTCEPKKAGGLIIPINWKENCQFDGVEGSTTLLYLGDLVLDQSRFHELRINDSETETLQMDLAIRESGEDPLRDYGMQVSLRALVSECKHELYSEWHDGLNYWFTKGIKCSEKDNDGLLSLMYANDPAPDGKRYATLRMKETLMKGPVGVAITDGALETNVNKVKFSFSGLTSVRNPLGIPIGWLTPIIELILPPLVQATLNNALHGFSLPLVFTSIDNGTKFSLQPEAFQVFTQSQPDAPIQEPAMHMNYLGIMATDIQSLIDAGFTPEDIPPVLGSSYTPQNLPAPTPTQDGDNLEITLNSNFINQALLTLYNTGLMHISVVDGQLFFGPKVTDNMNGTLRIRLVPNGPANLTVTTSEDDNSQPGISWRKAQLYLDRQSGETWTPMLGLDVDLAASVDMFAEDNQIFLKLNEPELDVISVRLGDGDTESPLMRQLLDIVVRMILPIFTDQTIPLPLPDLSGPDGEIVTIDMVDFTTEEGGHMNIKLNIAEQQQPTAF</sequence>
<dbReference type="GO" id="GO:0008289">
    <property type="term" value="F:lipid binding"/>
    <property type="evidence" value="ECO:0007669"/>
    <property type="project" value="InterPro"/>
</dbReference>
<dbReference type="SUPFAM" id="SSF55394">
    <property type="entry name" value="Bactericidal permeability-increasing protein, BPI"/>
    <property type="match status" value="1"/>
</dbReference>
<keyword evidence="2" id="KW-1185">Reference proteome</keyword>
<dbReference type="AlphaFoldDB" id="A0A5S9R1G6"/>
<name>A0A5S9R1G6_9GAMM</name>
<reference evidence="1 2" key="1">
    <citation type="submission" date="2019-11" db="EMBL/GenBank/DDBJ databases">
        <authorList>
            <person name="Holert J."/>
        </authorList>
    </citation>
    <scope>NUCLEOTIDE SEQUENCE [LARGE SCALE GENOMIC DNA]</scope>
    <source>
        <strain evidence="1">SB11_3</strain>
    </source>
</reference>
<evidence type="ECO:0000313" key="2">
    <source>
        <dbReference type="Proteomes" id="UP000441399"/>
    </source>
</evidence>
<protein>
    <submittedName>
        <fullName evidence="1">Uncharacterized protein</fullName>
    </submittedName>
</protein>
<dbReference type="Proteomes" id="UP000441399">
    <property type="component" value="Unassembled WGS sequence"/>
</dbReference>
<proteinExistence type="predicted"/>
<gene>
    <name evidence="1" type="ORF">OPDIPICF_03678</name>
</gene>
<dbReference type="OrthoDB" id="6046653at2"/>
<dbReference type="Gene3D" id="3.15.20.10">
    <property type="entry name" value="Bactericidal permeability-increasing protein, domain 2"/>
    <property type="match status" value="1"/>
</dbReference>